<gene>
    <name evidence="1" type="ORF">MAR_032036</name>
</gene>
<reference evidence="1" key="1">
    <citation type="submission" date="2022-11" db="EMBL/GenBank/DDBJ databases">
        <title>Centuries of genome instability and evolution in soft-shell clam transmissible cancer (bioRxiv).</title>
        <authorList>
            <person name="Hart S.F.M."/>
            <person name="Yonemitsu M.A."/>
            <person name="Giersch R.M."/>
            <person name="Beal B.F."/>
            <person name="Arriagada G."/>
            <person name="Davis B.W."/>
            <person name="Ostrander E.A."/>
            <person name="Goff S.P."/>
            <person name="Metzger M.J."/>
        </authorList>
    </citation>
    <scope>NUCLEOTIDE SEQUENCE</scope>
    <source>
        <strain evidence="1">MELC-2E11</strain>
        <tissue evidence="1">Siphon/mantle</tissue>
    </source>
</reference>
<evidence type="ECO:0000313" key="1">
    <source>
        <dbReference type="EMBL" id="WAR17442.1"/>
    </source>
</evidence>
<organism evidence="1 2">
    <name type="scientific">Mya arenaria</name>
    <name type="common">Soft-shell clam</name>
    <dbReference type="NCBI Taxonomy" id="6604"/>
    <lineage>
        <taxon>Eukaryota</taxon>
        <taxon>Metazoa</taxon>
        <taxon>Spiralia</taxon>
        <taxon>Lophotrochozoa</taxon>
        <taxon>Mollusca</taxon>
        <taxon>Bivalvia</taxon>
        <taxon>Autobranchia</taxon>
        <taxon>Heteroconchia</taxon>
        <taxon>Euheterodonta</taxon>
        <taxon>Imparidentia</taxon>
        <taxon>Neoheterodontei</taxon>
        <taxon>Myida</taxon>
        <taxon>Myoidea</taxon>
        <taxon>Myidae</taxon>
        <taxon>Mya</taxon>
    </lineage>
</organism>
<keyword evidence="2" id="KW-1185">Reference proteome</keyword>
<name>A0ABY7F8U6_MYAAR</name>
<dbReference type="Proteomes" id="UP001164746">
    <property type="component" value="Chromosome 10"/>
</dbReference>
<proteinExistence type="predicted"/>
<sequence length="42" mass="4523">MTCDQLNGECSACIQKSLYGPPVLYYAVQNALTLNVTSLENG</sequence>
<evidence type="ECO:0000313" key="2">
    <source>
        <dbReference type="Proteomes" id="UP001164746"/>
    </source>
</evidence>
<dbReference type="EMBL" id="CP111021">
    <property type="protein sequence ID" value="WAR17442.1"/>
    <property type="molecule type" value="Genomic_DNA"/>
</dbReference>
<accession>A0ABY7F8U6</accession>
<protein>
    <submittedName>
        <fullName evidence="1">Uncharacterized protein</fullName>
    </submittedName>
</protein>